<keyword evidence="1" id="KW-0732">Signal</keyword>
<evidence type="ECO:0000256" key="1">
    <source>
        <dbReference type="SAM" id="SignalP"/>
    </source>
</evidence>
<dbReference type="InParanoid" id="A0A0P9C5Z1"/>
<dbReference type="GeneID" id="26514789"/>
<sequence>MSSKLVLTLQLFLVSSAMSFNECEFMLENDYPFTLACKGQVGAEIKQSFRDRLIKASTPYWIWMRQRPMPQMLISFHHSAISPCENVTLSLNCLHCSQSDAPGEHIDSERIHCYKKRYSYIIALLKTCGMDYKFRFENVALYYAKRGPVQASGATRAVPWGMAWSWVSWLLPE</sequence>
<accession>A0A0P9C5Z1</accession>
<keyword evidence="3" id="KW-1185">Reference proteome</keyword>
<dbReference type="EMBL" id="CH902618">
    <property type="protein sequence ID" value="KPU79074.1"/>
    <property type="molecule type" value="Genomic_DNA"/>
</dbReference>
<dbReference type="AlphaFoldDB" id="A0A0P9C5Z1"/>
<gene>
    <name evidence="2" type="primary">Dana\GF27380</name>
    <name evidence="2" type="ORF">GF27380</name>
</gene>
<name>A0A0P9C5Z1_DROAN</name>
<feature type="chain" id="PRO_5006155770" evidence="1">
    <location>
        <begin position="20"/>
        <end position="173"/>
    </location>
</feature>
<dbReference type="Proteomes" id="UP000007801">
    <property type="component" value="Unassembled WGS sequence"/>
</dbReference>
<evidence type="ECO:0000313" key="2">
    <source>
        <dbReference type="EMBL" id="KPU79074.1"/>
    </source>
</evidence>
<evidence type="ECO:0000313" key="3">
    <source>
        <dbReference type="Proteomes" id="UP000007801"/>
    </source>
</evidence>
<organism evidence="2 3">
    <name type="scientific">Drosophila ananassae</name>
    <name type="common">Fruit fly</name>
    <dbReference type="NCBI Taxonomy" id="7217"/>
    <lineage>
        <taxon>Eukaryota</taxon>
        <taxon>Metazoa</taxon>
        <taxon>Ecdysozoa</taxon>
        <taxon>Arthropoda</taxon>
        <taxon>Hexapoda</taxon>
        <taxon>Insecta</taxon>
        <taxon>Pterygota</taxon>
        <taxon>Neoptera</taxon>
        <taxon>Endopterygota</taxon>
        <taxon>Diptera</taxon>
        <taxon>Brachycera</taxon>
        <taxon>Muscomorpha</taxon>
        <taxon>Ephydroidea</taxon>
        <taxon>Drosophilidae</taxon>
        <taxon>Drosophila</taxon>
        <taxon>Sophophora</taxon>
    </lineage>
</organism>
<dbReference type="OrthoDB" id="7860761at2759"/>
<proteinExistence type="predicted"/>
<dbReference type="KEGG" id="dan:26514789"/>
<reference evidence="2 3" key="1">
    <citation type="journal article" date="2007" name="Nature">
        <title>Evolution of genes and genomes on the Drosophila phylogeny.</title>
        <authorList>
            <consortium name="Drosophila 12 Genomes Consortium"/>
            <person name="Clark A.G."/>
            <person name="Eisen M.B."/>
            <person name="Smith D.R."/>
            <person name="Bergman C.M."/>
            <person name="Oliver B."/>
            <person name="Markow T.A."/>
            <person name="Kaufman T.C."/>
            <person name="Kellis M."/>
            <person name="Gelbart W."/>
            <person name="Iyer V.N."/>
            <person name="Pollard D.A."/>
            <person name="Sackton T.B."/>
            <person name="Larracuente A.M."/>
            <person name="Singh N.D."/>
            <person name="Abad J.P."/>
            <person name="Abt D.N."/>
            <person name="Adryan B."/>
            <person name="Aguade M."/>
            <person name="Akashi H."/>
            <person name="Anderson W.W."/>
            <person name="Aquadro C.F."/>
            <person name="Ardell D.H."/>
            <person name="Arguello R."/>
            <person name="Artieri C.G."/>
            <person name="Barbash D.A."/>
            <person name="Barker D."/>
            <person name="Barsanti P."/>
            <person name="Batterham P."/>
            <person name="Batzoglou S."/>
            <person name="Begun D."/>
            <person name="Bhutkar A."/>
            <person name="Blanco E."/>
            <person name="Bosak S.A."/>
            <person name="Bradley R.K."/>
            <person name="Brand A.D."/>
            <person name="Brent M.R."/>
            <person name="Brooks A.N."/>
            <person name="Brown R.H."/>
            <person name="Butlin R.K."/>
            <person name="Caggese C."/>
            <person name="Calvi B.R."/>
            <person name="Bernardo de Carvalho A."/>
            <person name="Caspi A."/>
            <person name="Castrezana S."/>
            <person name="Celniker S.E."/>
            <person name="Chang J.L."/>
            <person name="Chapple C."/>
            <person name="Chatterji S."/>
            <person name="Chinwalla A."/>
            <person name="Civetta A."/>
            <person name="Clifton S.W."/>
            <person name="Comeron J.M."/>
            <person name="Costello J.C."/>
            <person name="Coyne J.A."/>
            <person name="Daub J."/>
            <person name="David R.G."/>
            <person name="Delcher A.L."/>
            <person name="Delehaunty K."/>
            <person name="Do C.B."/>
            <person name="Ebling H."/>
            <person name="Edwards K."/>
            <person name="Eickbush T."/>
            <person name="Evans J.D."/>
            <person name="Filipski A."/>
            <person name="Findeiss S."/>
            <person name="Freyhult E."/>
            <person name="Fulton L."/>
            <person name="Fulton R."/>
            <person name="Garcia A.C."/>
            <person name="Gardiner A."/>
            <person name="Garfield D.A."/>
            <person name="Garvin B.E."/>
            <person name="Gibson G."/>
            <person name="Gilbert D."/>
            <person name="Gnerre S."/>
            <person name="Godfrey J."/>
            <person name="Good R."/>
            <person name="Gotea V."/>
            <person name="Gravely B."/>
            <person name="Greenberg A.J."/>
            <person name="Griffiths-Jones S."/>
            <person name="Gross S."/>
            <person name="Guigo R."/>
            <person name="Gustafson E.A."/>
            <person name="Haerty W."/>
            <person name="Hahn M.W."/>
            <person name="Halligan D.L."/>
            <person name="Halpern A.L."/>
            <person name="Halter G.M."/>
            <person name="Han M.V."/>
            <person name="Heger A."/>
            <person name="Hillier L."/>
            <person name="Hinrichs A.S."/>
            <person name="Holmes I."/>
            <person name="Hoskins R.A."/>
            <person name="Hubisz M.J."/>
            <person name="Hultmark D."/>
            <person name="Huntley M.A."/>
            <person name="Jaffe D.B."/>
            <person name="Jagadeeshan S."/>
            <person name="Jeck W.R."/>
            <person name="Johnson J."/>
            <person name="Jones C.D."/>
            <person name="Jordan W.C."/>
            <person name="Karpen G.H."/>
            <person name="Kataoka E."/>
            <person name="Keightley P.D."/>
            <person name="Kheradpour P."/>
            <person name="Kirkness E.F."/>
            <person name="Koerich L.B."/>
            <person name="Kristiansen K."/>
            <person name="Kudrna D."/>
            <person name="Kulathinal R.J."/>
            <person name="Kumar S."/>
            <person name="Kwok R."/>
            <person name="Lander E."/>
            <person name="Langley C.H."/>
            <person name="Lapoint R."/>
            <person name="Lazzaro B.P."/>
            <person name="Lee S.J."/>
            <person name="Levesque L."/>
            <person name="Li R."/>
            <person name="Lin C.F."/>
            <person name="Lin M.F."/>
            <person name="Lindblad-Toh K."/>
            <person name="Llopart A."/>
            <person name="Long M."/>
            <person name="Low L."/>
            <person name="Lozovsky E."/>
            <person name="Lu J."/>
            <person name="Luo M."/>
            <person name="Machado C.A."/>
            <person name="Makalowski W."/>
            <person name="Marzo M."/>
            <person name="Matsuda M."/>
            <person name="Matzkin L."/>
            <person name="McAllister B."/>
            <person name="McBride C.S."/>
            <person name="McKernan B."/>
            <person name="McKernan K."/>
            <person name="Mendez-Lago M."/>
            <person name="Minx P."/>
            <person name="Mollenhauer M.U."/>
            <person name="Montooth K."/>
            <person name="Mount S.M."/>
            <person name="Mu X."/>
            <person name="Myers E."/>
            <person name="Negre B."/>
            <person name="Newfeld S."/>
            <person name="Nielsen R."/>
            <person name="Noor M.A."/>
            <person name="O'Grady P."/>
            <person name="Pachter L."/>
            <person name="Papaceit M."/>
            <person name="Parisi M.J."/>
            <person name="Parisi M."/>
            <person name="Parts L."/>
            <person name="Pedersen J.S."/>
            <person name="Pesole G."/>
            <person name="Phillippy A.M."/>
            <person name="Ponting C.P."/>
            <person name="Pop M."/>
            <person name="Porcelli D."/>
            <person name="Powell J.R."/>
            <person name="Prohaska S."/>
            <person name="Pruitt K."/>
            <person name="Puig M."/>
            <person name="Quesneville H."/>
            <person name="Ram K.R."/>
            <person name="Rand D."/>
            <person name="Rasmussen M.D."/>
            <person name="Reed L.K."/>
            <person name="Reenan R."/>
            <person name="Reily A."/>
            <person name="Remington K.A."/>
            <person name="Rieger T.T."/>
            <person name="Ritchie M.G."/>
            <person name="Robin C."/>
            <person name="Rogers Y.H."/>
            <person name="Rohde C."/>
            <person name="Rozas J."/>
            <person name="Rubenfield M.J."/>
            <person name="Ruiz A."/>
            <person name="Russo S."/>
            <person name="Salzberg S.L."/>
            <person name="Sanchez-Gracia A."/>
            <person name="Saranga D.J."/>
            <person name="Sato H."/>
            <person name="Schaeffer S.W."/>
            <person name="Schatz M.C."/>
            <person name="Schlenke T."/>
            <person name="Schwartz R."/>
            <person name="Segarra C."/>
            <person name="Singh R.S."/>
            <person name="Sirot L."/>
            <person name="Sirota M."/>
            <person name="Sisneros N.B."/>
            <person name="Smith C.D."/>
            <person name="Smith T.F."/>
            <person name="Spieth J."/>
            <person name="Stage D.E."/>
            <person name="Stark A."/>
            <person name="Stephan W."/>
            <person name="Strausberg R.L."/>
            <person name="Strempel S."/>
            <person name="Sturgill D."/>
            <person name="Sutton G."/>
            <person name="Sutton G.G."/>
            <person name="Tao W."/>
            <person name="Teichmann S."/>
            <person name="Tobari Y.N."/>
            <person name="Tomimura Y."/>
            <person name="Tsolas J.M."/>
            <person name="Valente V.L."/>
            <person name="Venter E."/>
            <person name="Venter J.C."/>
            <person name="Vicario S."/>
            <person name="Vieira F.G."/>
            <person name="Vilella A.J."/>
            <person name="Villasante A."/>
            <person name="Walenz B."/>
            <person name="Wang J."/>
            <person name="Wasserman M."/>
            <person name="Watts T."/>
            <person name="Wilson D."/>
            <person name="Wilson R.K."/>
            <person name="Wing R.A."/>
            <person name="Wolfner M.F."/>
            <person name="Wong A."/>
            <person name="Wong G.K."/>
            <person name="Wu C.I."/>
            <person name="Wu G."/>
            <person name="Yamamoto D."/>
            <person name="Yang H.P."/>
            <person name="Yang S.P."/>
            <person name="Yorke J.A."/>
            <person name="Yoshida K."/>
            <person name="Zdobnov E."/>
            <person name="Zhang P."/>
            <person name="Zhang Y."/>
            <person name="Zimin A.V."/>
            <person name="Baldwin J."/>
            <person name="Abdouelleil A."/>
            <person name="Abdulkadir J."/>
            <person name="Abebe A."/>
            <person name="Abera B."/>
            <person name="Abreu J."/>
            <person name="Acer S.C."/>
            <person name="Aftuck L."/>
            <person name="Alexander A."/>
            <person name="An P."/>
            <person name="Anderson E."/>
            <person name="Anderson S."/>
            <person name="Arachi H."/>
            <person name="Azer M."/>
            <person name="Bachantsang P."/>
            <person name="Barry A."/>
            <person name="Bayul T."/>
            <person name="Berlin A."/>
            <person name="Bessette D."/>
            <person name="Bloom T."/>
            <person name="Blye J."/>
            <person name="Boguslavskiy L."/>
            <person name="Bonnet C."/>
            <person name="Boukhgalter B."/>
            <person name="Bourzgui I."/>
            <person name="Brown A."/>
            <person name="Cahill P."/>
            <person name="Channer S."/>
            <person name="Cheshatsang Y."/>
            <person name="Chuda L."/>
            <person name="Citroen M."/>
            <person name="Collymore A."/>
            <person name="Cooke P."/>
            <person name="Costello M."/>
            <person name="D'Aco K."/>
            <person name="Daza R."/>
            <person name="De Haan G."/>
            <person name="DeGray S."/>
            <person name="DeMaso C."/>
            <person name="Dhargay N."/>
            <person name="Dooley K."/>
            <person name="Dooley E."/>
            <person name="Doricent M."/>
            <person name="Dorje P."/>
            <person name="Dorjee K."/>
            <person name="Dupes A."/>
            <person name="Elong R."/>
            <person name="Falk J."/>
            <person name="Farina A."/>
            <person name="Faro S."/>
            <person name="Ferguson D."/>
            <person name="Fisher S."/>
            <person name="Foley C.D."/>
            <person name="Franke A."/>
            <person name="Friedrich D."/>
            <person name="Gadbois L."/>
            <person name="Gearin G."/>
            <person name="Gearin C.R."/>
            <person name="Giannoukos G."/>
            <person name="Goode T."/>
            <person name="Graham J."/>
            <person name="Grandbois E."/>
            <person name="Grewal S."/>
            <person name="Gyaltsen K."/>
            <person name="Hafez N."/>
            <person name="Hagos B."/>
            <person name="Hall J."/>
            <person name="Henson C."/>
            <person name="Hollinger A."/>
            <person name="Honan T."/>
            <person name="Huard M.D."/>
            <person name="Hughes L."/>
            <person name="Hurhula B."/>
            <person name="Husby M.E."/>
            <person name="Kamat A."/>
            <person name="Kanga B."/>
            <person name="Kashin S."/>
            <person name="Khazanovich D."/>
            <person name="Kisner P."/>
            <person name="Lance K."/>
            <person name="Lara M."/>
            <person name="Lee W."/>
            <person name="Lennon N."/>
            <person name="Letendre F."/>
            <person name="LeVine R."/>
            <person name="Lipovsky A."/>
            <person name="Liu X."/>
            <person name="Liu J."/>
            <person name="Liu S."/>
            <person name="Lokyitsang T."/>
            <person name="Lokyitsang Y."/>
            <person name="Lubonja R."/>
            <person name="Lui A."/>
            <person name="MacDonald P."/>
            <person name="Magnisalis V."/>
            <person name="Maru K."/>
            <person name="Matthews C."/>
            <person name="McCusker W."/>
            <person name="McDonough S."/>
            <person name="Mehta T."/>
            <person name="Meldrim J."/>
            <person name="Meneus L."/>
            <person name="Mihai O."/>
            <person name="Mihalev A."/>
            <person name="Mihova T."/>
            <person name="Mittelman R."/>
            <person name="Mlenga V."/>
            <person name="Montmayeur A."/>
            <person name="Mulrain L."/>
            <person name="Navidi A."/>
            <person name="Naylor J."/>
            <person name="Negash T."/>
            <person name="Nguyen T."/>
            <person name="Nguyen N."/>
            <person name="Nicol R."/>
            <person name="Norbu C."/>
            <person name="Norbu N."/>
            <person name="Novod N."/>
            <person name="O'Neill B."/>
            <person name="Osman S."/>
            <person name="Markiewicz E."/>
            <person name="Oyono O.L."/>
            <person name="Patti C."/>
            <person name="Phunkhang P."/>
            <person name="Pierre F."/>
            <person name="Priest M."/>
            <person name="Raghuraman S."/>
            <person name="Rege F."/>
            <person name="Reyes R."/>
            <person name="Rise C."/>
            <person name="Rogov P."/>
            <person name="Ross K."/>
            <person name="Ryan E."/>
            <person name="Settipalli S."/>
            <person name="Shea T."/>
            <person name="Sherpa N."/>
            <person name="Shi L."/>
            <person name="Shih D."/>
            <person name="Sparrow T."/>
            <person name="Spaulding J."/>
            <person name="Stalker J."/>
            <person name="Stange-Thomann N."/>
            <person name="Stavropoulos S."/>
            <person name="Stone C."/>
            <person name="Strader C."/>
            <person name="Tesfaye S."/>
            <person name="Thomson T."/>
            <person name="Thoulutsang Y."/>
            <person name="Thoulutsang D."/>
            <person name="Topham K."/>
            <person name="Topping I."/>
            <person name="Tsamla T."/>
            <person name="Vassiliev H."/>
            <person name="Vo A."/>
            <person name="Wangchuk T."/>
            <person name="Wangdi T."/>
            <person name="Weiand M."/>
            <person name="Wilkinson J."/>
            <person name="Wilson A."/>
            <person name="Yadav S."/>
            <person name="Young G."/>
            <person name="Yu Q."/>
            <person name="Zembek L."/>
            <person name="Zhong D."/>
            <person name="Zimmer A."/>
            <person name="Zwirko Z."/>
            <person name="Jaffe D.B."/>
            <person name="Alvarez P."/>
            <person name="Brockman W."/>
            <person name="Butler J."/>
            <person name="Chin C."/>
            <person name="Gnerre S."/>
            <person name="Grabherr M."/>
            <person name="Kleber M."/>
            <person name="Mauceli E."/>
            <person name="MacCallum I."/>
        </authorList>
    </citation>
    <scope>NUCLEOTIDE SEQUENCE [LARGE SCALE GENOMIC DNA]</scope>
    <source>
        <strain evidence="3">Tucson 14024-0371.13</strain>
    </source>
</reference>
<feature type="signal peptide" evidence="1">
    <location>
        <begin position="1"/>
        <end position="19"/>
    </location>
</feature>
<protein>
    <submittedName>
        <fullName evidence="2">Uncharacterized protein</fullName>
    </submittedName>
</protein>